<proteinExistence type="predicted"/>
<gene>
    <name evidence="1" type="ORF">OE88DRAFT_1734669</name>
</gene>
<organism evidence="1 2">
    <name type="scientific">Heliocybe sulcata</name>
    <dbReference type="NCBI Taxonomy" id="5364"/>
    <lineage>
        <taxon>Eukaryota</taxon>
        <taxon>Fungi</taxon>
        <taxon>Dikarya</taxon>
        <taxon>Basidiomycota</taxon>
        <taxon>Agaricomycotina</taxon>
        <taxon>Agaricomycetes</taxon>
        <taxon>Gloeophyllales</taxon>
        <taxon>Gloeophyllaceae</taxon>
        <taxon>Heliocybe</taxon>
    </lineage>
</organism>
<dbReference type="AlphaFoldDB" id="A0A5C3N3R7"/>
<evidence type="ECO:0000313" key="2">
    <source>
        <dbReference type="Proteomes" id="UP000305948"/>
    </source>
</evidence>
<dbReference type="EMBL" id="ML213510">
    <property type="protein sequence ID" value="TFK51615.1"/>
    <property type="molecule type" value="Genomic_DNA"/>
</dbReference>
<reference evidence="1 2" key="1">
    <citation type="journal article" date="2019" name="Nat. Ecol. Evol.">
        <title>Megaphylogeny resolves global patterns of mushroom evolution.</title>
        <authorList>
            <person name="Varga T."/>
            <person name="Krizsan K."/>
            <person name="Foldi C."/>
            <person name="Dima B."/>
            <person name="Sanchez-Garcia M."/>
            <person name="Sanchez-Ramirez S."/>
            <person name="Szollosi G.J."/>
            <person name="Szarkandi J.G."/>
            <person name="Papp V."/>
            <person name="Albert L."/>
            <person name="Andreopoulos W."/>
            <person name="Angelini C."/>
            <person name="Antonin V."/>
            <person name="Barry K.W."/>
            <person name="Bougher N.L."/>
            <person name="Buchanan P."/>
            <person name="Buyck B."/>
            <person name="Bense V."/>
            <person name="Catcheside P."/>
            <person name="Chovatia M."/>
            <person name="Cooper J."/>
            <person name="Damon W."/>
            <person name="Desjardin D."/>
            <person name="Finy P."/>
            <person name="Geml J."/>
            <person name="Haridas S."/>
            <person name="Hughes K."/>
            <person name="Justo A."/>
            <person name="Karasinski D."/>
            <person name="Kautmanova I."/>
            <person name="Kiss B."/>
            <person name="Kocsube S."/>
            <person name="Kotiranta H."/>
            <person name="LaButti K.M."/>
            <person name="Lechner B.E."/>
            <person name="Liimatainen K."/>
            <person name="Lipzen A."/>
            <person name="Lukacs Z."/>
            <person name="Mihaltcheva S."/>
            <person name="Morgado L.N."/>
            <person name="Niskanen T."/>
            <person name="Noordeloos M.E."/>
            <person name="Ohm R.A."/>
            <person name="Ortiz-Santana B."/>
            <person name="Ovrebo C."/>
            <person name="Racz N."/>
            <person name="Riley R."/>
            <person name="Savchenko A."/>
            <person name="Shiryaev A."/>
            <person name="Soop K."/>
            <person name="Spirin V."/>
            <person name="Szebenyi C."/>
            <person name="Tomsovsky M."/>
            <person name="Tulloss R.E."/>
            <person name="Uehling J."/>
            <person name="Grigoriev I.V."/>
            <person name="Vagvolgyi C."/>
            <person name="Papp T."/>
            <person name="Martin F.M."/>
            <person name="Miettinen O."/>
            <person name="Hibbett D.S."/>
            <person name="Nagy L.G."/>
        </authorList>
    </citation>
    <scope>NUCLEOTIDE SEQUENCE [LARGE SCALE GENOMIC DNA]</scope>
    <source>
        <strain evidence="1 2">OMC1185</strain>
    </source>
</reference>
<dbReference type="STRING" id="5364.A0A5C3N3R7"/>
<accession>A0A5C3N3R7</accession>
<keyword evidence="2" id="KW-1185">Reference proteome</keyword>
<name>A0A5C3N3R7_9AGAM</name>
<protein>
    <submittedName>
        <fullName evidence="1">Uncharacterized protein</fullName>
    </submittedName>
</protein>
<dbReference type="Proteomes" id="UP000305948">
    <property type="component" value="Unassembled WGS sequence"/>
</dbReference>
<sequence length="469" mass="52058">MSVEATLLVSSVKILFVSPLHCKCQGFGGWYYARVFVTATAALQYPCVIFDMSARWLPCHLTAPSHPFSLPRPTKNRDMTSTAMHGENASQRAVRPLLSLATCLSITTSHCIWKQTPGVSYKLLCRALLPSSSYLNFPYITRLQRSQNSPHALSPKPALLAQSPYTTTFILMQAVMSPQLAELVVTQALEAAGGYWRTMRHRLAQVQRTEGEGGLDRLLFALPAPFPQTSPPLKSACHMWSNHLRVQISVLVEEKQAAELRKLGGGFGRRRVTISTFCLLQRGTTGKGMKDGWRRLWEVVGTLTGLAGVGVEERRPADHSLLYESSECEFFSTDVLLPLTRLQTPFVAVAIAVADTTSPHPACCLQPLFISPSLPTSLVSADDSTILYRGPRSSQRRIHSTRPTTLMSLAILNNMLNIQIPYLPCIWFLCRMSNRRRLSASSEWCSAVPDLADNQLAREHEDTQASLFE</sequence>
<dbReference type="OrthoDB" id="3098at2759"/>
<evidence type="ECO:0000313" key="1">
    <source>
        <dbReference type="EMBL" id="TFK51615.1"/>
    </source>
</evidence>